<evidence type="ECO:0000256" key="2">
    <source>
        <dbReference type="SAM" id="MobiDB-lite"/>
    </source>
</evidence>
<dbReference type="EMBL" id="CP023778">
    <property type="protein sequence ID" value="ATL65164.1"/>
    <property type="molecule type" value="Genomic_DNA"/>
</dbReference>
<reference evidence="3 4" key="1">
    <citation type="submission" date="2017-10" db="EMBL/GenBank/DDBJ databases">
        <title>Comparative genomics between pathogenic Norcardia.</title>
        <authorList>
            <person name="Zeng L."/>
        </authorList>
    </citation>
    <scope>NUCLEOTIDE SEQUENCE [LARGE SCALE GENOMIC DNA]</scope>
    <source>
        <strain evidence="3 4">NC_YFY_NT001</strain>
    </source>
</reference>
<evidence type="ECO:0000313" key="3">
    <source>
        <dbReference type="EMBL" id="ATL65164.1"/>
    </source>
</evidence>
<dbReference type="AlphaFoldDB" id="A0A291RDG9"/>
<dbReference type="GeneID" id="88356178"/>
<protein>
    <recommendedName>
        <fullName evidence="5">YbaB/EbfC family DNA-binding protein</fullName>
    </recommendedName>
</protein>
<dbReference type="RefSeq" id="WP_098692478.1">
    <property type="nucleotide sequence ID" value="NZ_CP023778.1"/>
</dbReference>
<evidence type="ECO:0008006" key="5">
    <source>
        <dbReference type="Google" id="ProtNLM"/>
    </source>
</evidence>
<dbReference type="Gene3D" id="3.30.1310.10">
    <property type="entry name" value="Nucleoid-associated protein YbaB-like domain"/>
    <property type="match status" value="1"/>
</dbReference>
<dbReference type="InterPro" id="IPR036894">
    <property type="entry name" value="YbaB-like_sf"/>
</dbReference>
<proteinExistence type="predicted"/>
<evidence type="ECO:0000313" key="4">
    <source>
        <dbReference type="Proteomes" id="UP000221961"/>
    </source>
</evidence>
<evidence type="ECO:0000256" key="1">
    <source>
        <dbReference type="SAM" id="Coils"/>
    </source>
</evidence>
<organism evidence="3 4">
    <name type="scientific">Nocardia terpenica</name>
    <dbReference type="NCBI Taxonomy" id="455432"/>
    <lineage>
        <taxon>Bacteria</taxon>
        <taxon>Bacillati</taxon>
        <taxon>Actinomycetota</taxon>
        <taxon>Actinomycetes</taxon>
        <taxon>Mycobacteriales</taxon>
        <taxon>Nocardiaceae</taxon>
        <taxon>Nocardia</taxon>
    </lineage>
</organism>
<feature type="region of interest" description="Disordered" evidence="2">
    <location>
        <begin position="128"/>
        <end position="169"/>
    </location>
</feature>
<accession>A0A291RDG9</accession>
<dbReference type="SUPFAM" id="SSF82607">
    <property type="entry name" value="YbaB-like"/>
    <property type="match status" value="1"/>
</dbReference>
<dbReference type="GO" id="GO:0003677">
    <property type="term" value="F:DNA binding"/>
    <property type="evidence" value="ECO:0007669"/>
    <property type="project" value="InterPro"/>
</dbReference>
<feature type="coiled-coil region" evidence="1">
    <location>
        <begin position="14"/>
        <end position="45"/>
    </location>
</feature>
<gene>
    <name evidence="3" type="ORF">CRH09_01860</name>
</gene>
<keyword evidence="1" id="KW-0175">Coiled coil</keyword>
<dbReference type="KEGG" id="ntp:CRH09_01860"/>
<dbReference type="Proteomes" id="UP000221961">
    <property type="component" value="Chromosome"/>
</dbReference>
<dbReference type="Pfam" id="PF02575">
    <property type="entry name" value="YbaB_DNA_bd"/>
    <property type="match status" value="1"/>
</dbReference>
<sequence length="169" mass="18663">MNEFGEPDALRAGNEALRDQVDSLLETFEEQRRQLAEVHQRLAATTVEAWSSDNLVRVVSNIAGVPLEVHLVPEAFKRSTPEKLGRSITEAVEAAARSAAVQSQQAFAPIQELAGAIPDFSDIVPGAPSIKDLIGTRRPEPPRAPSPAFLDDEDEDEYYRNRGYLQERP</sequence>
<name>A0A291RDG9_9NOCA</name>
<dbReference type="InterPro" id="IPR004401">
    <property type="entry name" value="YbaB/EbfC"/>
</dbReference>